<sequence>MDEESKQRYRYEFPTPPPLKMNFAAEFTETNRVIQEMVQKLGEMQRSIWESISESLSSLRDVNWEEIERLHKEAAESLAQKGWTIPMNMATSDIIELSEIQDQNELDLIFQDFYKIEENYLYVKSAVLEHKLAQEWKELLIQCFDNYERENYLIAIPNLFIIIENIGHILISPRFQKYIDPKIKRKPALRNQYDKVKQEIEDDRTYIIYYVSVAEFFKSVFKGGNFDKNSTRLPIINRDWVLHGRDYPKNWKQVDALRLFNALQTIVELDFLLEGLEKEAADVEVVK</sequence>
<dbReference type="EMBL" id="FMBI01000028">
    <property type="protein sequence ID" value="SCC30738.1"/>
    <property type="molecule type" value="Genomic_DNA"/>
</dbReference>
<organism evidence="1 2">
    <name type="scientific">Bacillus thuringiensis</name>
    <dbReference type="NCBI Taxonomy" id="1428"/>
    <lineage>
        <taxon>Bacteria</taxon>
        <taxon>Bacillati</taxon>
        <taxon>Bacillota</taxon>
        <taxon>Bacilli</taxon>
        <taxon>Bacillales</taxon>
        <taxon>Bacillaceae</taxon>
        <taxon>Bacillus</taxon>
        <taxon>Bacillus cereus group</taxon>
    </lineage>
</organism>
<reference evidence="1 2" key="1">
    <citation type="submission" date="2016-08" db="EMBL/GenBank/DDBJ databases">
        <authorList>
            <person name="Seilhamer J.J."/>
        </authorList>
    </citation>
    <scope>NUCLEOTIDE SEQUENCE [LARGE SCALE GENOMIC DNA]</scope>
    <source>
        <strain evidence="1 2">IEBC_T61001</strain>
    </source>
</reference>
<proteinExistence type="predicted"/>
<accession>A0A1C4DHE5</accession>
<gene>
    <name evidence="1" type="ORF">BTT61001_02419</name>
</gene>
<dbReference type="RefSeq" id="WP_072181258.1">
    <property type="nucleotide sequence ID" value="NZ_FMBI01000028.1"/>
</dbReference>
<evidence type="ECO:0000313" key="1">
    <source>
        <dbReference type="EMBL" id="SCC30738.1"/>
    </source>
</evidence>
<evidence type="ECO:0000313" key="2">
    <source>
        <dbReference type="Proteomes" id="UP000195991"/>
    </source>
</evidence>
<protein>
    <submittedName>
        <fullName evidence="1">Uncharacterized protein</fullName>
    </submittedName>
</protein>
<name>A0A1C4DHE5_BACTU</name>
<dbReference type="AlphaFoldDB" id="A0A1C4DHE5"/>
<dbReference type="Proteomes" id="UP000195991">
    <property type="component" value="Unassembled WGS sequence"/>
</dbReference>